<dbReference type="Pfam" id="PF00342">
    <property type="entry name" value="PGI"/>
    <property type="match status" value="1"/>
</dbReference>
<comment type="caution">
    <text evidence="8">Lacks conserved residue(s) required for the propagation of feature annotation.</text>
</comment>
<protein>
    <recommendedName>
        <fullName evidence="8">Glucose-6-phosphate isomerase</fullName>
        <shortName evidence="8">GPI</shortName>
        <ecNumber evidence="8">5.3.1.9</ecNumber>
    </recommendedName>
    <alternativeName>
        <fullName evidence="8">Phosphoglucose isomerase</fullName>
        <shortName evidence="8">PGI</shortName>
    </alternativeName>
    <alternativeName>
        <fullName evidence="8">Phosphohexose isomerase</fullName>
        <shortName evidence="8">PHI</shortName>
    </alternativeName>
</protein>
<dbReference type="PROSITE" id="PS51463">
    <property type="entry name" value="P_GLUCOSE_ISOMERASE_3"/>
    <property type="match status" value="1"/>
</dbReference>
<dbReference type="PRINTS" id="PR00662">
    <property type="entry name" value="G6PISOMERASE"/>
</dbReference>
<dbReference type="InterPro" id="IPR018189">
    <property type="entry name" value="Phosphoglucose_isomerase_CS"/>
</dbReference>
<dbReference type="GO" id="GO:0006094">
    <property type="term" value="P:gluconeogenesis"/>
    <property type="evidence" value="ECO:0007669"/>
    <property type="project" value="UniProtKB-UniRule"/>
</dbReference>
<feature type="active site" evidence="8">
    <location>
        <position position="422"/>
    </location>
</feature>
<evidence type="ECO:0000256" key="5">
    <source>
        <dbReference type="ARBA" id="ARBA00023152"/>
    </source>
</evidence>
<dbReference type="GO" id="GO:0048029">
    <property type="term" value="F:monosaccharide binding"/>
    <property type="evidence" value="ECO:0007669"/>
    <property type="project" value="TreeGrafter"/>
</dbReference>
<dbReference type="PROSITE" id="PS00765">
    <property type="entry name" value="P_GLUCOSE_ISOMERASE_1"/>
    <property type="match status" value="1"/>
</dbReference>
<keyword evidence="11" id="KW-1185">Reference proteome</keyword>
<dbReference type="GO" id="GO:0051156">
    <property type="term" value="P:glucose 6-phosphate metabolic process"/>
    <property type="evidence" value="ECO:0007669"/>
    <property type="project" value="TreeGrafter"/>
</dbReference>
<comment type="similarity">
    <text evidence="2 8 9">Belongs to the GPI family.</text>
</comment>
<evidence type="ECO:0000256" key="6">
    <source>
        <dbReference type="ARBA" id="ARBA00023235"/>
    </source>
</evidence>
<dbReference type="FunFam" id="3.40.50.10490:FF:000016">
    <property type="entry name" value="Glucose-6-phosphate isomerase"/>
    <property type="match status" value="1"/>
</dbReference>
<keyword evidence="6 8" id="KW-0413">Isomerase</keyword>
<evidence type="ECO:0000256" key="9">
    <source>
        <dbReference type="RuleBase" id="RU000612"/>
    </source>
</evidence>
<organism evidence="10 11">
    <name type="scientific">Feifania hominis</name>
    <dbReference type="NCBI Taxonomy" id="2763660"/>
    <lineage>
        <taxon>Bacteria</taxon>
        <taxon>Bacillati</taxon>
        <taxon>Bacillota</taxon>
        <taxon>Clostridia</taxon>
        <taxon>Eubacteriales</taxon>
        <taxon>Feifaniaceae</taxon>
        <taxon>Feifania</taxon>
    </lineage>
</organism>
<dbReference type="NCBIfam" id="NF010697">
    <property type="entry name" value="PRK14097.1"/>
    <property type="match status" value="1"/>
</dbReference>
<name>A0A926DCF4_9FIRM</name>
<comment type="subcellular location">
    <subcellularLocation>
        <location evidence="8">Cytoplasm</location>
    </subcellularLocation>
</comment>
<dbReference type="GO" id="GO:0006096">
    <property type="term" value="P:glycolytic process"/>
    <property type="evidence" value="ECO:0007669"/>
    <property type="project" value="UniProtKB-UniRule"/>
</dbReference>
<dbReference type="HAMAP" id="MF_00473">
    <property type="entry name" value="G6P_isomerase"/>
    <property type="match status" value="1"/>
</dbReference>
<gene>
    <name evidence="8" type="primary">pgi</name>
    <name evidence="10" type="ORF">H8695_01185</name>
</gene>
<dbReference type="RefSeq" id="WP_249298961.1">
    <property type="nucleotide sequence ID" value="NZ_JACRSP010000001.1"/>
</dbReference>
<evidence type="ECO:0000313" key="11">
    <source>
        <dbReference type="Proteomes" id="UP000620366"/>
    </source>
</evidence>
<comment type="catalytic activity">
    <reaction evidence="7 8 9">
        <text>alpha-D-glucose 6-phosphate = beta-D-fructose 6-phosphate</text>
        <dbReference type="Rhea" id="RHEA:11816"/>
        <dbReference type="ChEBI" id="CHEBI:57634"/>
        <dbReference type="ChEBI" id="CHEBI:58225"/>
        <dbReference type="EC" id="5.3.1.9"/>
    </reaction>
</comment>
<comment type="caution">
    <text evidence="10">The sequence shown here is derived from an EMBL/GenBank/DDBJ whole genome shotgun (WGS) entry which is preliminary data.</text>
</comment>
<accession>A0A926DCF4</accession>
<dbReference type="SUPFAM" id="SSF53697">
    <property type="entry name" value="SIS domain"/>
    <property type="match status" value="1"/>
</dbReference>
<dbReference type="Gene3D" id="3.40.50.10490">
    <property type="entry name" value="Glucose-6-phosphate isomerase like protein, domain 1"/>
    <property type="match status" value="2"/>
</dbReference>
<keyword evidence="4 8" id="KW-0963">Cytoplasm</keyword>
<evidence type="ECO:0000313" key="10">
    <source>
        <dbReference type="EMBL" id="MBC8535312.1"/>
    </source>
</evidence>
<dbReference type="GO" id="GO:0004347">
    <property type="term" value="F:glucose-6-phosphate isomerase activity"/>
    <property type="evidence" value="ECO:0007669"/>
    <property type="project" value="UniProtKB-UniRule"/>
</dbReference>
<proteinExistence type="inferred from homology"/>
<dbReference type="InterPro" id="IPR001672">
    <property type="entry name" value="G6P_Isomerase"/>
</dbReference>
<dbReference type="EMBL" id="JACRSP010000001">
    <property type="protein sequence ID" value="MBC8535312.1"/>
    <property type="molecule type" value="Genomic_DNA"/>
</dbReference>
<dbReference type="CDD" id="cd05016">
    <property type="entry name" value="SIS_PGI_2"/>
    <property type="match status" value="1"/>
</dbReference>
<dbReference type="Proteomes" id="UP000620366">
    <property type="component" value="Unassembled WGS sequence"/>
</dbReference>
<dbReference type="FunFam" id="3.40.50.10490:FF:000015">
    <property type="entry name" value="Glucose-6-phosphate isomerase"/>
    <property type="match status" value="1"/>
</dbReference>
<dbReference type="InterPro" id="IPR046348">
    <property type="entry name" value="SIS_dom_sf"/>
</dbReference>
<comment type="function">
    <text evidence="8">Catalyzes the reversible isomerization of glucose-6-phosphate to fructose-6-phosphate.</text>
</comment>
<dbReference type="EC" id="5.3.1.9" evidence="8"/>
<dbReference type="InterPro" id="IPR035476">
    <property type="entry name" value="SIS_PGI_1"/>
</dbReference>
<evidence type="ECO:0000256" key="1">
    <source>
        <dbReference type="ARBA" id="ARBA00004926"/>
    </source>
</evidence>
<keyword evidence="3 8" id="KW-0312">Gluconeogenesis</keyword>
<reference evidence="10" key="1">
    <citation type="submission" date="2020-08" db="EMBL/GenBank/DDBJ databases">
        <title>Genome public.</title>
        <authorList>
            <person name="Liu C."/>
            <person name="Sun Q."/>
        </authorList>
    </citation>
    <scope>NUCLEOTIDE SEQUENCE</scope>
    <source>
        <strain evidence="10">BX7</strain>
    </source>
</reference>
<evidence type="ECO:0000256" key="2">
    <source>
        <dbReference type="ARBA" id="ARBA00006604"/>
    </source>
</evidence>
<feature type="active site" description="Proton donor" evidence="8">
    <location>
        <position position="287"/>
    </location>
</feature>
<dbReference type="InterPro" id="IPR035482">
    <property type="entry name" value="SIS_PGI_2"/>
</dbReference>
<dbReference type="CDD" id="cd05015">
    <property type="entry name" value="SIS_PGI_1"/>
    <property type="match status" value="1"/>
</dbReference>
<evidence type="ECO:0000256" key="4">
    <source>
        <dbReference type="ARBA" id="ARBA00022490"/>
    </source>
</evidence>
<dbReference type="PROSITE" id="PS00174">
    <property type="entry name" value="P_GLUCOSE_ISOMERASE_2"/>
    <property type="match status" value="1"/>
</dbReference>
<keyword evidence="5 8" id="KW-0324">Glycolysis</keyword>
<evidence type="ECO:0000256" key="8">
    <source>
        <dbReference type="HAMAP-Rule" id="MF_00473"/>
    </source>
</evidence>
<evidence type="ECO:0000256" key="3">
    <source>
        <dbReference type="ARBA" id="ARBA00022432"/>
    </source>
</evidence>
<dbReference type="GO" id="GO:0097367">
    <property type="term" value="F:carbohydrate derivative binding"/>
    <property type="evidence" value="ECO:0007669"/>
    <property type="project" value="InterPro"/>
</dbReference>
<comment type="pathway">
    <text evidence="8">Carbohydrate biosynthesis; gluconeogenesis.</text>
</comment>
<dbReference type="GO" id="GO:0005829">
    <property type="term" value="C:cytosol"/>
    <property type="evidence" value="ECO:0007669"/>
    <property type="project" value="TreeGrafter"/>
</dbReference>
<dbReference type="PANTHER" id="PTHR11469:SF1">
    <property type="entry name" value="GLUCOSE-6-PHOSPHATE ISOMERASE"/>
    <property type="match status" value="1"/>
</dbReference>
<dbReference type="AlphaFoldDB" id="A0A926DCF4"/>
<comment type="pathway">
    <text evidence="1 8 9">Carbohydrate degradation; glycolysis; D-glyceraldehyde 3-phosphate and glycerone phosphate from D-glucose: step 2/4.</text>
</comment>
<dbReference type="PANTHER" id="PTHR11469">
    <property type="entry name" value="GLUCOSE-6-PHOSPHATE ISOMERASE"/>
    <property type="match status" value="1"/>
</dbReference>
<evidence type="ECO:0000256" key="7">
    <source>
        <dbReference type="ARBA" id="ARBA00029321"/>
    </source>
</evidence>
<sequence>MGIQLKQNGLAGFLEPEDLAGMAPLVEACAGQLARGDGLGADALGWIELPRRYDKAEFERIQAAAKKIQADSEVLVVIGIGGSYLGARAALEFVHSPLYNSRAGKSTPDIYFVGNNLSSTYINEVIELIGERDFSVNVISKSGTTTEPAIAFRVFKKLLEQKYGKPGAARRIYATTDREKGALKSLADAEGYETFVVPDDIGGRYSVLTAVGLLPMAASGIDLGAVMRGADDARAACAESDFSKNQCRQYAALRHCLFNRGKVIEILVNYEPRLTQFGEWYKQLFAESEGKNKKGIFPTSANFSTDLHSIGQFIQDGSRNLFETVLWCPKAERPLVIEADEANIDGLNFLAGRSMQFVNSKAYAGTLLAHMDGGVPNIVLELDDIDAYHFGYTVYFFEMACALSGYLFGLNPFNQPGVESYKTNMFTLLHKPGYEQGAAQLEQRLSQ</sequence>